<dbReference type="InterPro" id="IPR050127">
    <property type="entry name" value="Serine_Proteases_S1"/>
</dbReference>
<evidence type="ECO:0000256" key="1">
    <source>
        <dbReference type="ARBA" id="ARBA00004613"/>
    </source>
</evidence>
<comment type="subcellular location">
    <subcellularLocation>
        <location evidence="1">Secreted</location>
    </subcellularLocation>
</comment>
<evidence type="ECO:0000313" key="12">
    <source>
        <dbReference type="Proteomes" id="UP001487740"/>
    </source>
</evidence>
<evidence type="ECO:0000256" key="3">
    <source>
        <dbReference type="ARBA" id="ARBA00022670"/>
    </source>
</evidence>
<feature type="region of interest" description="Disordered" evidence="8">
    <location>
        <begin position="90"/>
        <end position="174"/>
    </location>
</feature>
<dbReference type="FunFam" id="2.40.10.10:FF:000006">
    <property type="entry name" value="Serine proteinase stubble"/>
    <property type="match status" value="1"/>
</dbReference>
<organism evidence="11 12">
    <name type="scientific">Scylla paramamosain</name>
    <name type="common">Mud crab</name>
    <dbReference type="NCBI Taxonomy" id="85552"/>
    <lineage>
        <taxon>Eukaryota</taxon>
        <taxon>Metazoa</taxon>
        <taxon>Ecdysozoa</taxon>
        <taxon>Arthropoda</taxon>
        <taxon>Crustacea</taxon>
        <taxon>Multicrustacea</taxon>
        <taxon>Malacostraca</taxon>
        <taxon>Eumalacostraca</taxon>
        <taxon>Eucarida</taxon>
        <taxon>Decapoda</taxon>
        <taxon>Pleocyemata</taxon>
        <taxon>Brachyura</taxon>
        <taxon>Eubrachyura</taxon>
        <taxon>Portunoidea</taxon>
        <taxon>Portunidae</taxon>
        <taxon>Portuninae</taxon>
        <taxon>Scylla</taxon>
    </lineage>
</organism>
<evidence type="ECO:0000256" key="6">
    <source>
        <dbReference type="ARBA" id="ARBA00023157"/>
    </source>
</evidence>
<dbReference type="EMBL" id="JARAKH010000005">
    <property type="protein sequence ID" value="KAK8404095.1"/>
    <property type="molecule type" value="Genomic_DNA"/>
</dbReference>
<feature type="compositionally biased region" description="Pro residues" evidence="8">
    <location>
        <begin position="146"/>
        <end position="162"/>
    </location>
</feature>
<evidence type="ECO:0000259" key="10">
    <source>
        <dbReference type="PROSITE" id="PS50240"/>
    </source>
</evidence>
<keyword evidence="3 7" id="KW-0645">Protease</keyword>
<name>A0AAW0UVL5_SCYPA</name>
<dbReference type="PRINTS" id="PR00722">
    <property type="entry name" value="CHYMOTRYPSIN"/>
</dbReference>
<dbReference type="InterPro" id="IPR001254">
    <property type="entry name" value="Trypsin_dom"/>
</dbReference>
<protein>
    <recommendedName>
        <fullName evidence="10">Peptidase S1 domain-containing protein</fullName>
    </recommendedName>
</protein>
<evidence type="ECO:0000256" key="7">
    <source>
        <dbReference type="RuleBase" id="RU363034"/>
    </source>
</evidence>
<feature type="chain" id="PRO_5043912034" description="Peptidase S1 domain-containing protein" evidence="9">
    <location>
        <begin position="30"/>
        <end position="428"/>
    </location>
</feature>
<dbReference type="PROSITE" id="PS00135">
    <property type="entry name" value="TRYPSIN_SER"/>
    <property type="match status" value="1"/>
</dbReference>
<keyword evidence="9" id="KW-0732">Signal</keyword>
<dbReference type="GO" id="GO:0005615">
    <property type="term" value="C:extracellular space"/>
    <property type="evidence" value="ECO:0007669"/>
    <property type="project" value="TreeGrafter"/>
</dbReference>
<dbReference type="InterPro" id="IPR043504">
    <property type="entry name" value="Peptidase_S1_PA_chymotrypsin"/>
</dbReference>
<dbReference type="AlphaFoldDB" id="A0AAW0UVL5"/>
<keyword evidence="4 7" id="KW-0378">Hydrolase</keyword>
<dbReference type="SMART" id="SM00020">
    <property type="entry name" value="Tryp_SPc"/>
    <property type="match status" value="1"/>
</dbReference>
<feature type="signal peptide" evidence="9">
    <location>
        <begin position="1"/>
        <end position="29"/>
    </location>
</feature>
<feature type="domain" description="Peptidase S1" evidence="10">
    <location>
        <begin position="186"/>
        <end position="427"/>
    </location>
</feature>
<dbReference type="GO" id="GO:0004252">
    <property type="term" value="F:serine-type endopeptidase activity"/>
    <property type="evidence" value="ECO:0007669"/>
    <property type="project" value="InterPro"/>
</dbReference>
<gene>
    <name evidence="11" type="ORF">O3P69_000269</name>
</gene>
<evidence type="ECO:0000256" key="4">
    <source>
        <dbReference type="ARBA" id="ARBA00022801"/>
    </source>
</evidence>
<dbReference type="PANTHER" id="PTHR24264:SF65">
    <property type="entry name" value="SRCR DOMAIN-CONTAINING PROTEIN"/>
    <property type="match status" value="1"/>
</dbReference>
<dbReference type="PANTHER" id="PTHR24264">
    <property type="entry name" value="TRYPSIN-RELATED"/>
    <property type="match status" value="1"/>
</dbReference>
<keyword evidence="2" id="KW-0964">Secreted</keyword>
<evidence type="ECO:0000256" key="9">
    <source>
        <dbReference type="SAM" id="SignalP"/>
    </source>
</evidence>
<dbReference type="Pfam" id="PF00089">
    <property type="entry name" value="Trypsin"/>
    <property type="match status" value="1"/>
</dbReference>
<evidence type="ECO:0000256" key="8">
    <source>
        <dbReference type="SAM" id="MobiDB-lite"/>
    </source>
</evidence>
<dbReference type="CDD" id="cd00190">
    <property type="entry name" value="Tryp_SPc"/>
    <property type="match status" value="1"/>
</dbReference>
<dbReference type="GO" id="GO:0006508">
    <property type="term" value="P:proteolysis"/>
    <property type="evidence" value="ECO:0007669"/>
    <property type="project" value="UniProtKB-KW"/>
</dbReference>
<proteinExistence type="predicted"/>
<dbReference type="PROSITE" id="PS00134">
    <property type="entry name" value="TRYPSIN_HIS"/>
    <property type="match status" value="1"/>
</dbReference>
<evidence type="ECO:0000313" key="11">
    <source>
        <dbReference type="EMBL" id="KAK8404095.1"/>
    </source>
</evidence>
<dbReference type="Gene3D" id="2.40.10.10">
    <property type="entry name" value="Trypsin-like serine proteases"/>
    <property type="match status" value="1"/>
</dbReference>
<comment type="caution">
    <text evidence="11">The sequence shown here is derived from an EMBL/GenBank/DDBJ whole genome shotgun (WGS) entry which is preliminary data.</text>
</comment>
<sequence length="428" mass="47859">MVVWFLLSVLFVVVSHPFLLCFLDPSCRAIPQTCWYKSNQYECGLSVSCVFQGSKPIDLCSGGMIWSCCVPRDKVDVVDHSVGAIGNDVNHQQEFGERPLPPGSFTHIGGSRPFDRPPSHFTPDDETFFPNAHRPSSVLRPLRPQNRPPFRPPNRRPPPPFSRPESSRPGPNFDECGEIYTRTNRIVGGSDTVFGTVPWQAAVIKQSFLSKRIACGGALINDRWIVTAAHCVHSTPISSMKVRLGEWNVKKQDERLPHEDFDVERKEVHPHYKAADFQNDLALIRVNRKIVFKEHIIPVCLPQQDASFVGDYATVTGWGRLNHGVSNTPAVLQEVDVQVLRNDVCQSWFKEAGRREIIYDVFLCAGYKDGGKDSCQGDSGSPLTLTLQGKRFLIGLVSWGIGCARQNLPGVYTNIAHFSNWISRIAHA</sequence>
<dbReference type="PROSITE" id="PS50240">
    <property type="entry name" value="TRYPSIN_DOM"/>
    <property type="match status" value="1"/>
</dbReference>
<dbReference type="SUPFAM" id="SSF50494">
    <property type="entry name" value="Trypsin-like serine proteases"/>
    <property type="match status" value="1"/>
</dbReference>
<keyword evidence="5 7" id="KW-0720">Serine protease</keyword>
<keyword evidence="12" id="KW-1185">Reference proteome</keyword>
<dbReference type="InterPro" id="IPR001314">
    <property type="entry name" value="Peptidase_S1A"/>
</dbReference>
<keyword evidence="6" id="KW-1015">Disulfide bond</keyword>
<evidence type="ECO:0000256" key="2">
    <source>
        <dbReference type="ARBA" id="ARBA00022525"/>
    </source>
</evidence>
<evidence type="ECO:0000256" key="5">
    <source>
        <dbReference type="ARBA" id="ARBA00022825"/>
    </source>
</evidence>
<dbReference type="InterPro" id="IPR018114">
    <property type="entry name" value="TRYPSIN_HIS"/>
</dbReference>
<accession>A0AAW0UVL5</accession>
<dbReference type="Proteomes" id="UP001487740">
    <property type="component" value="Unassembled WGS sequence"/>
</dbReference>
<dbReference type="InterPro" id="IPR033116">
    <property type="entry name" value="TRYPSIN_SER"/>
</dbReference>
<reference evidence="11 12" key="1">
    <citation type="submission" date="2023-03" db="EMBL/GenBank/DDBJ databases">
        <title>High-quality genome of Scylla paramamosain provides insights in environmental adaptation.</title>
        <authorList>
            <person name="Zhang L."/>
        </authorList>
    </citation>
    <scope>NUCLEOTIDE SEQUENCE [LARGE SCALE GENOMIC DNA]</scope>
    <source>
        <strain evidence="11">LZ_2023a</strain>
        <tissue evidence="11">Muscle</tissue>
    </source>
</reference>
<dbReference type="InterPro" id="IPR009003">
    <property type="entry name" value="Peptidase_S1_PA"/>
</dbReference>